<feature type="compositionally biased region" description="Low complexity" evidence="1">
    <location>
        <begin position="219"/>
        <end position="229"/>
    </location>
</feature>
<dbReference type="Proteomes" id="UP000002009">
    <property type="component" value="Chromosome 11"/>
</dbReference>
<dbReference type="GeneID" id="8247386"/>
<feature type="compositionally biased region" description="Basic and acidic residues" evidence="1">
    <location>
        <begin position="203"/>
        <end position="217"/>
    </location>
</feature>
<dbReference type="KEGG" id="mis:MICPUN_62595"/>
<reference evidence="2 3" key="1">
    <citation type="journal article" date="2009" name="Science">
        <title>Green evolution and dynamic adaptations revealed by genomes of the marine picoeukaryotes Micromonas.</title>
        <authorList>
            <person name="Worden A.Z."/>
            <person name="Lee J.H."/>
            <person name="Mock T."/>
            <person name="Rouze P."/>
            <person name="Simmons M.P."/>
            <person name="Aerts A.L."/>
            <person name="Allen A.E."/>
            <person name="Cuvelier M.L."/>
            <person name="Derelle E."/>
            <person name="Everett M.V."/>
            <person name="Foulon E."/>
            <person name="Grimwood J."/>
            <person name="Gundlach H."/>
            <person name="Henrissat B."/>
            <person name="Napoli C."/>
            <person name="McDonald S.M."/>
            <person name="Parker M.S."/>
            <person name="Rombauts S."/>
            <person name="Salamov A."/>
            <person name="Von Dassow P."/>
            <person name="Badger J.H."/>
            <person name="Coutinho P.M."/>
            <person name="Demir E."/>
            <person name="Dubchak I."/>
            <person name="Gentemann C."/>
            <person name="Eikrem W."/>
            <person name="Gready J.E."/>
            <person name="John U."/>
            <person name="Lanier W."/>
            <person name="Lindquist E.A."/>
            <person name="Lucas S."/>
            <person name="Mayer K.F."/>
            <person name="Moreau H."/>
            <person name="Not F."/>
            <person name="Otillar R."/>
            <person name="Panaud O."/>
            <person name="Pangilinan J."/>
            <person name="Paulsen I."/>
            <person name="Piegu B."/>
            <person name="Poliakov A."/>
            <person name="Robbens S."/>
            <person name="Schmutz J."/>
            <person name="Toulza E."/>
            <person name="Wyss T."/>
            <person name="Zelensky A."/>
            <person name="Zhou K."/>
            <person name="Armbrust E.V."/>
            <person name="Bhattacharya D."/>
            <person name="Goodenough U.W."/>
            <person name="Van de Peer Y."/>
            <person name="Grigoriev I.V."/>
        </authorList>
    </citation>
    <scope>NUCLEOTIDE SEQUENCE [LARGE SCALE GENOMIC DNA]</scope>
    <source>
        <strain evidence="3">RCC299 / NOUM17</strain>
    </source>
</reference>
<proteinExistence type="predicted"/>
<dbReference type="InParanoid" id="C1EEE6"/>
<feature type="compositionally biased region" description="Low complexity" evidence="1">
    <location>
        <begin position="106"/>
        <end position="117"/>
    </location>
</feature>
<organism evidence="2 3">
    <name type="scientific">Micromonas commoda (strain RCC299 / NOUM17 / CCMP2709)</name>
    <name type="common">Picoplanktonic green alga</name>
    <dbReference type="NCBI Taxonomy" id="296587"/>
    <lineage>
        <taxon>Eukaryota</taxon>
        <taxon>Viridiplantae</taxon>
        <taxon>Chlorophyta</taxon>
        <taxon>Mamiellophyceae</taxon>
        <taxon>Mamiellales</taxon>
        <taxon>Mamiellaceae</taxon>
        <taxon>Micromonas</taxon>
    </lineage>
</organism>
<evidence type="ECO:0000256" key="1">
    <source>
        <dbReference type="SAM" id="MobiDB-lite"/>
    </source>
</evidence>
<evidence type="ECO:0000313" key="2">
    <source>
        <dbReference type="EMBL" id="ACO66522.1"/>
    </source>
</evidence>
<feature type="compositionally biased region" description="Low complexity" evidence="1">
    <location>
        <begin position="654"/>
        <end position="664"/>
    </location>
</feature>
<keyword evidence="3" id="KW-1185">Reference proteome</keyword>
<evidence type="ECO:0000313" key="3">
    <source>
        <dbReference type="Proteomes" id="UP000002009"/>
    </source>
</evidence>
<accession>C1EEE6</accession>
<protein>
    <submittedName>
        <fullName evidence="2">Uncharacterized protein</fullName>
    </submittedName>
</protein>
<dbReference type="eggNOG" id="ENOG502T147">
    <property type="taxonomic scope" value="Eukaryota"/>
</dbReference>
<feature type="region of interest" description="Disordered" evidence="1">
    <location>
        <begin position="106"/>
        <end position="141"/>
    </location>
</feature>
<feature type="region of interest" description="Disordered" evidence="1">
    <location>
        <begin position="187"/>
        <end position="263"/>
    </location>
</feature>
<dbReference type="EMBL" id="CP001330">
    <property type="protein sequence ID" value="ACO66522.1"/>
    <property type="molecule type" value="Genomic_DNA"/>
</dbReference>
<dbReference type="RefSeq" id="XP_002505264.1">
    <property type="nucleotide sequence ID" value="XM_002505218.1"/>
</dbReference>
<dbReference type="OMA" id="KLQYDFP"/>
<feature type="compositionally biased region" description="Acidic residues" evidence="1">
    <location>
        <begin position="230"/>
        <end position="245"/>
    </location>
</feature>
<feature type="region of interest" description="Disordered" evidence="1">
    <location>
        <begin position="654"/>
        <end position="701"/>
    </location>
</feature>
<sequence length="725" mass="75099">MDEEAGKDAAIEAEKQRLQMAAVLYRALRSAEDDLVNARPPTRAQLAEACHSKLQYDFPIVNAAELDALTEEMAAEIAEGTAPGSFTYPITSALVNAAVEGACKPAPGAGSAPGISGKSREADSDRDLEDAGADGAGTEPAVDGGAVRIAYQRLCATTLVHFTSRVLAMPDDEAEVALRWFDGFDTEETAPDAGDGAPTYDEADARAPGEDDGREPPGSHAAANPPNDASDSDSDWEPMETDPTEDERRARDPAQPAVPVPRLGAKLSVDAKLSHVLRRLSRACVDGDDVWRHSPHAALPQLAPALVSLTETLARSEGRPERRAARVAPLRVLREQWAANGPPPRSDGSIGRLLAALGFESSRHGGGNIGAVMERLGLDEDARGGDEDVGLALEFLAYLCVRLGGEALGDFASAAQSSAGKRAGFGVGAAGHLWGHVDAHIGVVAEKFDALAHVKATGDNSWQQRVGMCSLIVAFHAAKAPGNANPGDVLAKTGALRALCAAFTAPDNATAPHSEALRRAVLLVAAAAPKTVEFIAAVPGVRSEVESGFRVESRDEFRGTEGSLAAHGAMWELLLPAPGTSREDAERSCAARLAPLLDPTRGGVGGGSSIALGLLRAAQTAARGATPLWRRGGAIDGVLRDALTHLAATVSAGARARGGVVGSSRPRKTTGSDDEGDDEGRRGGDDSAAASDPEMEKSREMASAALRVLKEILGAADGGGGRKCD</sequence>
<gene>
    <name evidence="2" type="ORF">MICPUN_62595</name>
</gene>
<name>C1EEE6_MICCC</name>
<dbReference type="AlphaFoldDB" id="C1EEE6"/>